<comment type="similarity">
    <text evidence="2">Belongs to the cytochrome P450 family.</text>
</comment>
<evidence type="ECO:0000313" key="6">
    <source>
        <dbReference type="Proteomes" id="UP001445335"/>
    </source>
</evidence>
<evidence type="ECO:0000256" key="4">
    <source>
        <dbReference type="SAM" id="Phobius"/>
    </source>
</evidence>
<dbReference type="InterPro" id="IPR002401">
    <property type="entry name" value="Cyt_P450_E_grp-I"/>
</dbReference>
<keyword evidence="4" id="KW-0812">Transmembrane</keyword>
<comment type="caution">
    <text evidence="5">The sequence shown here is derived from an EMBL/GenBank/DDBJ whole genome shotgun (WGS) entry which is preliminary data.</text>
</comment>
<keyword evidence="4" id="KW-1133">Transmembrane helix</keyword>
<sequence length="574" mass="62466">MESSVAFVVLILLSAAVAVVVYGFNPLTRWRYRKLPGPPPQWLFGNLREVIKKGNHAAYTDWHRSYGPVFKLFLGQQPVVVVHDPEAARAILLRSPVRHEIRGPASLLTGKEAQFNQAGLFSTHNRDLHRSLKSAAWLPVVTSGSLDAVTGLMNEGVERLCDTLARVNKEGRDINIWRQFGHMTMDVVGTSAFGVDLHTQEGGGRRNSAEAEALINAAQTIFGLGGVTSCPYVPPVFLAPFTRPLMRVLAHCFPDRSLREVMAARQVLRGTVEDLIRKTREQEARASAANGKSDGAASHAKGAGAHGGSVSNGAAASAGKEAAAETAAARKRARAIKPGSFLSLLVNARHVDSGEPLSELEAAAQAFTFLLAGYETTASALAFTVYCIAANPDKCEKLLQEVDAVARGGPVGHAELERMPYLEACLKEGLRLYPPGPFAVREATEDMEVRGHVIPRGAWVHVPMYSIQRDPEVWPEPEAFEPERWIPAGAEKRAPADAAPHGAWMPFGDGTRSCIGMRFAKQEAHITLARLFQRFTFELSPGQVPLAIKSPFTLAPRDGVFVRPVLREHLRTEE</sequence>
<evidence type="ECO:0000256" key="2">
    <source>
        <dbReference type="RuleBase" id="RU000461"/>
    </source>
</evidence>
<feature type="transmembrane region" description="Helical" evidence="4">
    <location>
        <begin position="6"/>
        <end position="24"/>
    </location>
</feature>
<keyword evidence="2" id="KW-0560">Oxidoreductase</keyword>
<evidence type="ECO:0000313" key="5">
    <source>
        <dbReference type="EMBL" id="KAK9828027.1"/>
    </source>
</evidence>
<evidence type="ECO:0000256" key="1">
    <source>
        <dbReference type="PIRSR" id="PIRSR602401-1"/>
    </source>
</evidence>
<keyword evidence="1 2" id="KW-0479">Metal-binding</keyword>
<dbReference type="GO" id="GO:0016705">
    <property type="term" value="F:oxidoreductase activity, acting on paired donors, with incorporation or reduction of molecular oxygen"/>
    <property type="evidence" value="ECO:0007669"/>
    <property type="project" value="InterPro"/>
</dbReference>
<dbReference type="InterPro" id="IPR017972">
    <property type="entry name" value="Cyt_P450_CS"/>
</dbReference>
<keyword evidence="1 2" id="KW-0349">Heme</keyword>
<evidence type="ECO:0000256" key="3">
    <source>
        <dbReference type="SAM" id="MobiDB-lite"/>
    </source>
</evidence>
<proteinExistence type="inferred from homology"/>
<dbReference type="Proteomes" id="UP001445335">
    <property type="component" value="Unassembled WGS sequence"/>
</dbReference>
<dbReference type="SUPFAM" id="SSF48264">
    <property type="entry name" value="Cytochrome P450"/>
    <property type="match status" value="1"/>
</dbReference>
<keyword evidence="4" id="KW-0472">Membrane</keyword>
<dbReference type="PROSITE" id="PS00086">
    <property type="entry name" value="CYTOCHROME_P450"/>
    <property type="match status" value="1"/>
</dbReference>
<gene>
    <name evidence="5" type="ORF">WJX81_001818</name>
</gene>
<keyword evidence="6" id="KW-1185">Reference proteome</keyword>
<dbReference type="Pfam" id="PF00067">
    <property type="entry name" value="p450"/>
    <property type="match status" value="2"/>
</dbReference>
<comment type="cofactor">
    <cofactor evidence="1">
        <name>heme</name>
        <dbReference type="ChEBI" id="CHEBI:30413"/>
    </cofactor>
</comment>
<dbReference type="InterPro" id="IPR036396">
    <property type="entry name" value="Cyt_P450_sf"/>
</dbReference>
<dbReference type="GO" id="GO:0005506">
    <property type="term" value="F:iron ion binding"/>
    <property type="evidence" value="ECO:0007669"/>
    <property type="project" value="InterPro"/>
</dbReference>
<name>A0AAW1R2T2_9CHLO</name>
<dbReference type="AlphaFoldDB" id="A0AAW1R2T2"/>
<keyword evidence="1 2" id="KW-0408">Iron</keyword>
<keyword evidence="2" id="KW-0503">Monooxygenase</keyword>
<organism evidence="5 6">
    <name type="scientific">Elliptochloris bilobata</name>
    <dbReference type="NCBI Taxonomy" id="381761"/>
    <lineage>
        <taxon>Eukaryota</taxon>
        <taxon>Viridiplantae</taxon>
        <taxon>Chlorophyta</taxon>
        <taxon>core chlorophytes</taxon>
        <taxon>Trebouxiophyceae</taxon>
        <taxon>Trebouxiophyceae incertae sedis</taxon>
        <taxon>Elliptochloris clade</taxon>
        <taxon>Elliptochloris</taxon>
    </lineage>
</organism>
<dbReference type="PANTHER" id="PTHR24301:SF2">
    <property type="entry name" value="THROMBOXANE-A SYNTHASE"/>
    <property type="match status" value="1"/>
</dbReference>
<reference evidence="5 6" key="1">
    <citation type="journal article" date="2024" name="Nat. Commun.">
        <title>Phylogenomics reveals the evolutionary origins of lichenization in chlorophyte algae.</title>
        <authorList>
            <person name="Puginier C."/>
            <person name="Libourel C."/>
            <person name="Otte J."/>
            <person name="Skaloud P."/>
            <person name="Haon M."/>
            <person name="Grisel S."/>
            <person name="Petersen M."/>
            <person name="Berrin J.G."/>
            <person name="Delaux P.M."/>
            <person name="Dal Grande F."/>
            <person name="Keller J."/>
        </authorList>
    </citation>
    <scope>NUCLEOTIDE SEQUENCE [LARGE SCALE GENOMIC DNA]</scope>
    <source>
        <strain evidence="5 6">SAG 245.80</strain>
    </source>
</reference>
<feature type="region of interest" description="Disordered" evidence="3">
    <location>
        <begin position="280"/>
        <end position="314"/>
    </location>
</feature>
<dbReference type="EMBL" id="JALJOU010000053">
    <property type="protein sequence ID" value="KAK9828027.1"/>
    <property type="molecule type" value="Genomic_DNA"/>
</dbReference>
<dbReference type="PRINTS" id="PR00463">
    <property type="entry name" value="EP450I"/>
</dbReference>
<feature type="compositionally biased region" description="Low complexity" evidence="3">
    <location>
        <begin position="291"/>
        <end position="314"/>
    </location>
</feature>
<dbReference type="GO" id="GO:0004497">
    <property type="term" value="F:monooxygenase activity"/>
    <property type="evidence" value="ECO:0007669"/>
    <property type="project" value="UniProtKB-KW"/>
</dbReference>
<evidence type="ECO:0008006" key="7">
    <source>
        <dbReference type="Google" id="ProtNLM"/>
    </source>
</evidence>
<dbReference type="GO" id="GO:0020037">
    <property type="term" value="F:heme binding"/>
    <property type="evidence" value="ECO:0007669"/>
    <property type="project" value="InterPro"/>
</dbReference>
<protein>
    <recommendedName>
        <fullName evidence="7">Cytochrome P450</fullName>
    </recommendedName>
</protein>
<feature type="binding site" description="axial binding residue" evidence="1">
    <location>
        <position position="514"/>
    </location>
    <ligand>
        <name>heme</name>
        <dbReference type="ChEBI" id="CHEBI:30413"/>
    </ligand>
    <ligandPart>
        <name>Fe</name>
        <dbReference type="ChEBI" id="CHEBI:18248"/>
    </ligandPart>
</feature>
<dbReference type="Gene3D" id="1.10.630.10">
    <property type="entry name" value="Cytochrome P450"/>
    <property type="match status" value="1"/>
</dbReference>
<dbReference type="InterPro" id="IPR001128">
    <property type="entry name" value="Cyt_P450"/>
</dbReference>
<dbReference type="PANTHER" id="PTHR24301">
    <property type="entry name" value="THROMBOXANE-A SYNTHASE"/>
    <property type="match status" value="1"/>
</dbReference>
<accession>A0AAW1R2T2</accession>
<dbReference type="PRINTS" id="PR00385">
    <property type="entry name" value="P450"/>
</dbReference>